<dbReference type="AlphaFoldDB" id="V4HD13"/>
<gene>
    <name evidence="1" type="ORF">K933_07868</name>
</gene>
<organism evidence="1 2">
    <name type="scientific">Candidatus Halobonum tyrrellensis G22</name>
    <dbReference type="NCBI Taxonomy" id="1324957"/>
    <lineage>
        <taxon>Archaea</taxon>
        <taxon>Methanobacteriati</taxon>
        <taxon>Methanobacteriota</taxon>
        <taxon>Stenosarchaea group</taxon>
        <taxon>Halobacteria</taxon>
        <taxon>Halobacteriales</taxon>
        <taxon>Haloferacaceae</taxon>
        <taxon>Candidatus Halobonum</taxon>
    </lineage>
</organism>
<feature type="non-terminal residue" evidence="1">
    <location>
        <position position="102"/>
    </location>
</feature>
<evidence type="ECO:0000313" key="1">
    <source>
        <dbReference type="EMBL" id="ESP88615.1"/>
    </source>
</evidence>
<sequence length="102" mass="10251">MTARGTSPGRPRGPRAVDLRRLDVTPEAVAAALGLPETDPLAVVDDDPAGLRRLLAAAARSRGHESAAADRIADLEAELDALGTDRADATGGADATDGAGLA</sequence>
<evidence type="ECO:0000313" key="2">
    <source>
        <dbReference type="Proteomes" id="UP000017840"/>
    </source>
</evidence>
<keyword evidence="2" id="KW-1185">Reference proteome</keyword>
<reference evidence="1 2" key="1">
    <citation type="journal article" date="2013" name="Genome Announc.">
        <title>Draft Genome Sequence of 'Candidatus Halobonum tyrrellensis' Strain G22, Isolated from the Hypersaline Waters of Lake Tyrrell, Australia.</title>
        <authorList>
            <person name="Ugalde J.A."/>
            <person name="Narasingarao P."/>
            <person name="Kuo S."/>
            <person name="Podell S."/>
            <person name="Allen E.E."/>
        </authorList>
    </citation>
    <scope>NUCLEOTIDE SEQUENCE [LARGE SCALE GENOMIC DNA]</scope>
    <source>
        <strain evidence="1 2">G22</strain>
    </source>
</reference>
<protein>
    <submittedName>
        <fullName evidence="1">Uncharacterized protein</fullName>
    </submittedName>
</protein>
<dbReference type="Proteomes" id="UP000017840">
    <property type="component" value="Unassembled WGS sequence"/>
</dbReference>
<proteinExistence type="predicted"/>
<accession>V4HD13</accession>
<comment type="caution">
    <text evidence="1">The sequence shown here is derived from an EMBL/GenBank/DDBJ whole genome shotgun (WGS) entry which is preliminary data.</text>
</comment>
<name>V4HD13_9EURY</name>
<dbReference type="STRING" id="1324957.K933_07868"/>
<dbReference type="EMBL" id="ASGZ01000027">
    <property type="protein sequence ID" value="ESP88615.1"/>
    <property type="molecule type" value="Genomic_DNA"/>
</dbReference>